<feature type="compositionally biased region" description="Polar residues" evidence="1">
    <location>
        <begin position="280"/>
        <end position="290"/>
    </location>
</feature>
<dbReference type="AlphaFoldDB" id="A0A3R7MVB8"/>
<evidence type="ECO:0000313" key="3">
    <source>
        <dbReference type="Proteomes" id="UP000283509"/>
    </source>
</evidence>
<organism evidence="2 3">
    <name type="scientific">Penaeus vannamei</name>
    <name type="common">Whiteleg shrimp</name>
    <name type="synonym">Litopenaeus vannamei</name>
    <dbReference type="NCBI Taxonomy" id="6689"/>
    <lineage>
        <taxon>Eukaryota</taxon>
        <taxon>Metazoa</taxon>
        <taxon>Ecdysozoa</taxon>
        <taxon>Arthropoda</taxon>
        <taxon>Crustacea</taxon>
        <taxon>Multicrustacea</taxon>
        <taxon>Malacostraca</taxon>
        <taxon>Eumalacostraca</taxon>
        <taxon>Eucarida</taxon>
        <taxon>Decapoda</taxon>
        <taxon>Dendrobranchiata</taxon>
        <taxon>Penaeoidea</taxon>
        <taxon>Penaeidae</taxon>
        <taxon>Penaeus</taxon>
    </lineage>
</organism>
<dbReference type="Proteomes" id="UP000283509">
    <property type="component" value="Unassembled WGS sequence"/>
</dbReference>
<dbReference type="EMBL" id="QCYY01002403">
    <property type="protein sequence ID" value="ROT70634.1"/>
    <property type="molecule type" value="Genomic_DNA"/>
</dbReference>
<accession>A0A3R7MVB8</accession>
<feature type="compositionally biased region" description="Pro residues" evidence="1">
    <location>
        <begin position="558"/>
        <end position="573"/>
    </location>
</feature>
<gene>
    <name evidence="2" type="ORF">C7M84_011077</name>
</gene>
<keyword evidence="3" id="KW-1185">Reference proteome</keyword>
<evidence type="ECO:0000256" key="1">
    <source>
        <dbReference type="SAM" id="MobiDB-lite"/>
    </source>
</evidence>
<reference evidence="2 3" key="1">
    <citation type="submission" date="2018-04" db="EMBL/GenBank/DDBJ databases">
        <authorList>
            <person name="Zhang X."/>
            <person name="Yuan J."/>
            <person name="Li F."/>
            <person name="Xiang J."/>
        </authorList>
    </citation>
    <scope>NUCLEOTIDE SEQUENCE [LARGE SCALE GENOMIC DNA]</scope>
    <source>
        <tissue evidence="2">Muscle</tissue>
    </source>
</reference>
<protein>
    <submittedName>
        <fullName evidence="2">Uncharacterized protein</fullName>
    </submittedName>
</protein>
<dbReference type="OrthoDB" id="6354186at2759"/>
<proteinExistence type="predicted"/>
<feature type="region of interest" description="Disordered" evidence="1">
    <location>
        <begin position="266"/>
        <end position="290"/>
    </location>
</feature>
<name>A0A3R7MVB8_PENVA</name>
<evidence type="ECO:0000313" key="2">
    <source>
        <dbReference type="EMBL" id="ROT70634.1"/>
    </source>
</evidence>
<comment type="caution">
    <text evidence="2">The sequence shown here is derived from an EMBL/GenBank/DDBJ whole genome shotgun (WGS) entry which is preliminary data.</text>
</comment>
<feature type="region of interest" description="Disordered" evidence="1">
    <location>
        <begin position="1"/>
        <end position="37"/>
    </location>
</feature>
<feature type="region of interest" description="Disordered" evidence="1">
    <location>
        <begin position="544"/>
        <end position="573"/>
    </location>
</feature>
<reference evidence="2 3" key="2">
    <citation type="submission" date="2019-01" db="EMBL/GenBank/DDBJ databases">
        <title>The decoding of complex shrimp genome reveals the adaptation for benthos swimmer, frequently molting mechanism and breeding impact on genome.</title>
        <authorList>
            <person name="Sun Y."/>
            <person name="Gao Y."/>
            <person name="Yu Y."/>
        </authorList>
    </citation>
    <scope>NUCLEOTIDE SEQUENCE [LARGE SCALE GENOMIC DNA]</scope>
    <source>
        <tissue evidence="2">Muscle</tissue>
    </source>
</reference>
<sequence length="573" mass="64214">MAELNRTKDAVINSPSYPEGELVCPRPTEEGKNPDVTVLPTPEPLQIKVNSEHHVYLIVNEKEIHGTEKALAIDSESVSDEEGEKENENGDNPASSEKAYSTKTFDDDLTNKVKLIINIEGFKEAGGLLYIGCKNEVEKTNPSKISEWFTADFLNHHRIYAIKEEEPFLLRVFTRNHESTNRGIRKKGGRKVMLMGKEVFGDVLFACGHCGYRSHEGSNVRRHLKKSVCLKEKGYSEEDLVGLDRTERRKFLRRVAAAKFRAKKRAKASKEDATPAVNGTEVTEQQKTMPSNFGSYSLPMGMSNNSYVENLVEIQERCGSDGTNRSGTGLTPQVPNTIVVNSLPPPKVKRKAPKYKALTLGPAVEREVVRRVSYDIFTVNENNERIAWKPPTCHKASPGDRTCQIVFKGARMKRRCMDLPVPMVLIYRKLDCKTHHCCFTLFHPSARIAFKNDSASKASVNIKMYGDIVMTQEFYHYFVSLLSIMKMKSSQTARHLTSVWETIIADRLGSPAIPEEHRKIITLSKQTVKSIWASIEEEAGSRGGLKLLKGPARKKKPPAPAAPLPPLPPAMPR</sequence>
<feature type="region of interest" description="Disordered" evidence="1">
    <location>
        <begin position="75"/>
        <end position="102"/>
    </location>
</feature>
<feature type="compositionally biased region" description="Polar residues" evidence="1">
    <location>
        <begin position="93"/>
        <end position="102"/>
    </location>
</feature>